<evidence type="ECO:0000256" key="1">
    <source>
        <dbReference type="SAM" id="Phobius"/>
    </source>
</evidence>
<keyword evidence="1" id="KW-1133">Transmembrane helix</keyword>
<dbReference type="Gramene" id="ORUFI06G21570.1">
    <property type="protein sequence ID" value="ORUFI06G21570.1"/>
    <property type="gene ID" value="ORUFI06G21570"/>
</dbReference>
<keyword evidence="3" id="KW-1185">Reference proteome</keyword>
<dbReference type="EnsemblPlants" id="ORUFI06G21570.1">
    <property type="protein sequence ID" value="ORUFI06G21570.1"/>
    <property type="gene ID" value="ORUFI06G21570"/>
</dbReference>
<accession>A0A0E0PZU0</accession>
<dbReference type="AlphaFoldDB" id="A0A0E0PZU0"/>
<keyword evidence="1" id="KW-0472">Membrane</keyword>
<name>A0A0E0PZU0_ORYRU</name>
<dbReference type="Proteomes" id="UP000008022">
    <property type="component" value="Unassembled WGS sequence"/>
</dbReference>
<dbReference type="HOGENOM" id="CLU_138934_1_0_1"/>
<protein>
    <submittedName>
        <fullName evidence="2">Uncharacterized protein</fullName>
    </submittedName>
</protein>
<feature type="transmembrane region" description="Helical" evidence="1">
    <location>
        <begin position="41"/>
        <end position="57"/>
    </location>
</feature>
<evidence type="ECO:0000313" key="3">
    <source>
        <dbReference type="Proteomes" id="UP000008022"/>
    </source>
</evidence>
<organism evidence="2 3">
    <name type="scientific">Oryza rufipogon</name>
    <name type="common">Brownbeard rice</name>
    <name type="synonym">Asian wild rice</name>
    <dbReference type="NCBI Taxonomy" id="4529"/>
    <lineage>
        <taxon>Eukaryota</taxon>
        <taxon>Viridiplantae</taxon>
        <taxon>Streptophyta</taxon>
        <taxon>Embryophyta</taxon>
        <taxon>Tracheophyta</taxon>
        <taxon>Spermatophyta</taxon>
        <taxon>Magnoliopsida</taxon>
        <taxon>Liliopsida</taxon>
        <taxon>Poales</taxon>
        <taxon>Poaceae</taxon>
        <taxon>BOP clade</taxon>
        <taxon>Oryzoideae</taxon>
        <taxon>Oryzeae</taxon>
        <taxon>Oryzinae</taxon>
        <taxon>Oryza</taxon>
    </lineage>
</organism>
<reference evidence="3" key="1">
    <citation type="submission" date="2013-06" db="EMBL/GenBank/DDBJ databases">
        <authorList>
            <person name="Zhao Q."/>
        </authorList>
    </citation>
    <scope>NUCLEOTIDE SEQUENCE</scope>
    <source>
        <strain evidence="3">cv. W1943</strain>
    </source>
</reference>
<reference evidence="2" key="2">
    <citation type="submission" date="2015-06" db="UniProtKB">
        <authorList>
            <consortium name="EnsemblPlants"/>
        </authorList>
    </citation>
    <scope>IDENTIFICATION</scope>
</reference>
<keyword evidence="1" id="KW-0812">Transmembrane</keyword>
<sequence>MADGAMRYLGRRINNDQQQGGRGAVAWIVHRRRLLLDSGRAMMLLGAIVLTSRQLIITTSSGATHSVDAELYHAYDVVLVAFLLWLLGVALATLSLVAPRAQLPGLAFANAAVAMALRNHILRDL</sequence>
<evidence type="ECO:0000313" key="2">
    <source>
        <dbReference type="EnsemblPlants" id="ORUFI06G21570.1"/>
    </source>
</evidence>
<feature type="transmembrane region" description="Helical" evidence="1">
    <location>
        <begin position="77"/>
        <end position="98"/>
    </location>
</feature>
<proteinExistence type="predicted"/>